<dbReference type="SUPFAM" id="SSF52540">
    <property type="entry name" value="P-loop containing nucleoside triphosphate hydrolases"/>
    <property type="match status" value="1"/>
</dbReference>
<dbReference type="PANTHER" id="PTHR30486:SF6">
    <property type="entry name" value="TYPE IV PILUS RETRACTATION ATPASE PILT"/>
    <property type="match status" value="1"/>
</dbReference>
<dbReference type="CDD" id="cd01130">
    <property type="entry name" value="VirB11-like_ATPase"/>
    <property type="match status" value="1"/>
</dbReference>
<name>A0A1M6A1K7_9ACTN</name>
<protein>
    <submittedName>
        <fullName evidence="3">Pilus assembly protein, ATPase of CpaF family</fullName>
    </submittedName>
</protein>
<comment type="similarity">
    <text evidence="1">Belongs to the GSP E family.</text>
</comment>
<dbReference type="PANTHER" id="PTHR30486">
    <property type="entry name" value="TWITCHING MOTILITY PROTEIN PILT"/>
    <property type="match status" value="1"/>
</dbReference>
<dbReference type="InterPro" id="IPR027417">
    <property type="entry name" value="P-loop_NTPase"/>
</dbReference>
<keyword evidence="4" id="KW-1185">Reference proteome</keyword>
<dbReference type="EMBL" id="FQZG01000003">
    <property type="protein sequence ID" value="SHI30306.1"/>
    <property type="molecule type" value="Genomic_DNA"/>
</dbReference>
<sequence length="517" mass="55507">MTKQPQPTWEGPDLASVPLFTAFGDAVDAARPGRVRSGFTLSTAVATTPTPSSLHVVGREAKVGPMGPPTEHSPEVDWDEASELRALASKRFSERAAQSPFVDETSRQELGRAVIMEVVQEATEARFAVHGSVSSAKAQDALAQAVFDLMFGLGRLQPLVDRADVENIIVVGHDRVFLDLVGGEKVPGPPVAASDEELIQLLQDLASRADPPRVFSDANPDLHLNLDGARLAASAFVTHRPSVVIRRHRLVRITLDDLVGLDTVSPLLASFLAAAVKARLSIVVSGQQGDGKTTLLRALCAEIGPEEVLGTFETERELGLEQLVDEHPVVFSWEARPGSGERGPDGRPVNEFTLQDGMHASFRYALDRQIVGEVRGREVAQMIMAMESGSGSLSTTHAASASDTMEKLVSCAMQSGEFTRDSAVMKLARCLGLVVQLRSMYVRGRDGSVRKRRVVDEVLAITPGEESAGYAATTVFRSDADGPAVAFVLPDHLRMLTGHGFTANEFLLEAQRHGGVA</sequence>
<dbReference type="STRING" id="1123357.SAMN02745244_00051"/>
<proteinExistence type="inferred from homology"/>
<accession>A0A1M6A1K7</accession>
<evidence type="ECO:0000259" key="2">
    <source>
        <dbReference type="Pfam" id="PF00437"/>
    </source>
</evidence>
<evidence type="ECO:0000256" key="1">
    <source>
        <dbReference type="ARBA" id="ARBA00006611"/>
    </source>
</evidence>
<reference evidence="3 4" key="1">
    <citation type="submission" date="2016-11" db="EMBL/GenBank/DDBJ databases">
        <authorList>
            <person name="Jaros S."/>
            <person name="Januszkiewicz K."/>
            <person name="Wedrychowicz H."/>
        </authorList>
    </citation>
    <scope>NUCLEOTIDE SEQUENCE [LARGE SCALE GENOMIC DNA]</scope>
    <source>
        <strain evidence="3 4">DSM 12906</strain>
    </source>
</reference>
<dbReference type="Proteomes" id="UP000184512">
    <property type="component" value="Unassembled WGS sequence"/>
</dbReference>
<dbReference type="Gene3D" id="3.30.450.380">
    <property type="match status" value="1"/>
</dbReference>
<feature type="domain" description="Bacterial type II secretion system protein E" evidence="2">
    <location>
        <begin position="239"/>
        <end position="429"/>
    </location>
</feature>
<dbReference type="InterPro" id="IPR001482">
    <property type="entry name" value="T2SS/T4SS_dom"/>
</dbReference>
<evidence type="ECO:0000313" key="4">
    <source>
        <dbReference type="Proteomes" id="UP000184512"/>
    </source>
</evidence>
<dbReference type="Gene3D" id="3.40.50.300">
    <property type="entry name" value="P-loop containing nucleotide triphosphate hydrolases"/>
    <property type="match status" value="1"/>
</dbReference>
<gene>
    <name evidence="3" type="ORF">SAMN02745244_00051</name>
</gene>
<organism evidence="3 4">
    <name type="scientific">Tessaracoccus bendigoensis DSM 12906</name>
    <dbReference type="NCBI Taxonomy" id="1123357"/>
    <lineage>
        <taxon>Bacteria</taxon>
        <taxon>Bacillati</taxon>
        <taxon>Actinomycetota</taxon>
        <taxon>Actinomycetes</taxon>
        <taxon>Propionibacteriales</taxon>
        <taxon>Propionibacteriaceae</taxon>
        <taxon>Tessaracoccus</taxon>
    </lineage>
</organism>
<dbReference type="OrthoDB" id="9810761at2"/>
<dbReference type="RefSeq" id="WP_139280032.1">
    <property type="nucleotide sequence ID" value="NZ_FQZG01000003.1"/>
</dbReference>
<dbReference type="GO" id="GO:0016887">
    <property type="term" value="F:ATP hydrolysis activity"/>
    <property type="evidence" value="ECO:0007669"/>
    <property type="project" value="InterPro"/>
</dbReference>
<dbReference type="Pfam" id="PF00437">
    <property type="entry name" value="T2SSE"/>
    <property type="match status" value="1"/>
</dbReference>
<dbReference type="AlphaFoldDB" id="A0A1M6A1K7"/>
<evidence type="ECO:0000313" key="3">
    <source>
        <dbReference type="EMBL" id="SHI30306.1"/>
    </source>
</evidence>
<dbReference type="InterPro" id="IPR050921">
    <property type="entry name" value="T4SS_GSP_E_ATPase"/>
</dbReference>